<keyword evidence="3 5" id="KW-0418">Kinase</keyword>
<dbReference type="InterPro" id="IPR052700">
    <property type="entry name" value="Carb_kinase_PfkB-like"/>
</dbReference>
<name>A0ABN0UDH3_9GAMM</name>
<dbReference type="Gene3D" id="3.40.1190.20">
    <property type="match status" value="1"/>
</dbReference>
<reference evidence="5 6" key="1">
    <citation type="journal article" date="2019" name="Int. J. Syst. Evol. Microbiol.">
        <title>The Global Catalogue of Microorganisms (GCM) 10K type strain sequencing project: providing services to taxonomists for standard genome sequencing and annotation.</title>
        <authorList>
            <consortium name="The Broad Institute Genomics Platform"/>
            <consortium name="The Broad Institute Genome Sequencing Center for Infectious Disease"/>
            <person name="Wu L."/>
            <person name="Ma J."/>
        </authorList>
    </citation>
    <scope>NUCLEOTIDE SEQUENCE [LARGE SCALE GENOMIC DNA]</scope>
    <source>
        <strain evidence="5 6">JCM 16242</strain>
    </source>
</reference>
<evidence type="ECO:0000313" key="6">
    <source>
        <dbReference type="Proteomes" id="UP001500657"/>
    </source>
</evidence>
<dbReference type="EMBL" id="BAAAFO010000002">
    <property type="protein sequence ID" value="GAA0246894.1"/>
    <property type="molecule type" value="Genomic_DNA"/>
</dbReference>
<protein>
    <submittedName>
        <fullName evidence="5">Sugar kinase</fullName>
    </submittedName>
</protein>
<proteinExistence type="inferred from homology"/>
<sequence length="348" mass="37170">MMSNVPRQARGESRVVCFGELLLRLSPPGQELLLQSPHLDARFGGAEANVAASLAILGHASAMVSALPDNAIGHACAAELRRHGVDTSGIRFADGRMGVYFIAPGAMQRPTEVVYDRAGSVFACTGATAHDWPRLLDGARWLHLSGINLALGEASAQSALAAVQAASAAGVSVSFDCNYRSKLWGARAAQAPALLREVLAEAELVFGNERDIALILGEAFAQEDAQQRFRAAAERAFATFPRLRLMAATDRRHLDVDTHDLGGLLATRDQLLTTRTHRLARIVDRIGGGDAFAAGLLHGLLRGMAEQDALDFAIAAGCLKHSVPGDVNLLREPDMLAFHAQDGFEVRR</sequence>
<evidence type="ECO:0000259" key="4">
    <source>
        <dbReference type="Pfam" id="PF00294"/>
    </source>
</evidence>
<dbReference type="PANTHER" id="PTHR43320">
    <property type="entry name" value="SUGAR KINASE"/>
    <property type="match status" value="1"/>
</dbReference>
<keyword evidence="2" id="KW-0808">Transferase</keyword>
<dbReference type="Proteomes" id="UP001500657">
    <property type="component" value="Unassembled WGS sequence"/>
</dbReference>
<dbReference type="InterPro" id="IPR029056">
    <property type="entry name" value="Ribokinase-like"/>
</dbReference>
<keyword evidence="6" id="KW-1185">Reference proteome</keyword>
<evidence type="ECO:0000313" key="5">
    <source>
        <dbReference type="EMBL" id="GAA0246894.1"/>
    </source>
</evidence>
<feature type="domain" description="Carbohydrate kinase PfkB" evidence="4">
    <location>
        <begin position="14"/>
        <end position="230"/>
    </location>
</feature>
<dbReference type="RefSeq" id="WP_343880951.1">
    <property type="nucleotide sequence ID" value="NZ_BAAAFO010000002.1"/>
</dbReference>
<feature type="domain" description="Carbohydrate kinase PfkB" evidence="4">
    <location>
        <begin position="281"/>
        <end position="327"/>
    </location>
</feature>
<dbReference type="GO" id="GO:0016301">
    <property type="term" value="F:kinase activity"/>
    <property type="evidence" value="ECO:0007669"/>
    <property type="project" value="UniProtKB-KW"/>
</dbReference>
<evidence type="ECO:0000256" key="2">
    <source>
        <dbReference type="ARBA" id="ARBA00022679"/>
    </source>
</evidence>
<dbReference type="CDD" id="cd01166">
    <property type="entry name" value="KdgK"/>
    <property type="match status" value="1"/>
</dbReference>
<accession>A0ABN0UDH3</accession>
<comment type="caution">
    <text evidence="5">The sequence shown here is derived from an EMBL/GenBank/DDBJ whole genome shotgun (WGS) entry which is preliminary data.</text>
</comment>
<organism evidence="5 6">
    <name type="scientific">Rhodanobacter caeni</name>
    <dbReference type="NCBI Taxonomy" id="657654"/>
    <lineage>
        <taxon>Bacteria</taxon>
        <taxon>Pseudomonadati</taxon>
        <taxon>Pseudomonadota</taxon>
        <taxon>Gammaproteobacteria</taxon>
        <taxon>Lysobacterales</taxon>
        <taxon>Rhodanobacteraceae</taxon>
        <taxon>Rhodanobacter</taxon>
    </lineage>
</organism>
<dbReference type="PANTHER" id="PTHR43320:SF2">
    <property type="entry name" value="2-DEHYDRO-3-DEOXYGLUCONOKINASE_2-DEHYDRO-3-DEOXYGALACTONOKINASE"/>
    <property type="match status" value="1"/>
</dbReference>
<evidence type="ECO:0000256" key="1">
    <source>
        <dbReference type="ARBA" id="ARBA00010688"/>
    </source>
</evidence>
<dbReference type="InterPro" id="IPR011611">
    <property type="entry name" value="PfkB_dom"/>
</dbReference>
<comment type="similarity">
    <text evidence="1">Belongs to the carbohydrate kinase PfkB family.</text>
</comment>
<dbReference type="Pfam" id="PF00294">
    <property type="entry name" value="PfkB"/>
    <property type="match status" value="2"/>
</dbReference>
<evidence type="ECO:0000256" key="3">
    <source>
        <dbReference type="ARBA" id="ARBA00022777"/>
    </source>
</evidence>
<gene>
    <name evidence="5" type="ORF">GCM10009126_10560</name>
</gene>
<dbReference type="SUPFAM" id="SSF53613">
    <property type="entry name" value="Ribokinase-like"/>
    <property type="match status" value="1"/>
</dbReference>